<dbReference type="PANTHER" id="PTHR14647">
    <property type="entry name" value="GALACTOSE-3-O-SULFOTRANSFERASE"/>
    <property type="match status" value="1"/>
</dbReference>
<dbReference type="EMBL" id="CAKKLH010000051">
    <property type="protein sequence ID" value="CAH0101086.1"/>
    <property type="molecule type" value="Genomic_DNA"/>
</dbReference>
<dbReference type="GO" id="GO:0009247">
    <property type="term" value="P:glycolipid biosynthetic process"/>
    <property type="evidence" value="ECO:0007669"/>
    <property type="project" value="InterPro"/>
</dbReference>
<keyword evidence="11" id="KW-1185">Reference proteome</keyword>
<dbReference type="SUPFAM" id="SSF52540">
    <property type="entry name" value="P-loop containing nucleoside triphosphate hydrolases"/>
    <property type="match status" value="1"/>
</dbReference>
<evidence type="ECO:0008006" key="12">
    <source>
        <dbReference type="Google" id="ProtNLM"/>
    </source>
</evidence>
<dbReference type="PANTHER" id="PTHR14647:SF87">
    <property type="entry name" value="PUTATIVE-RELATED"/>
    <property type="match status" value="1"/>
</dbReference>
<proteinExistence type="inferred from homology"/>
<reference evidence="10" key="1">
    <citation type="submission" date="2021-11" db="EMBL/GenBank/DDBJ databases">
        <authorList>
            <person name="Schell T."/>
        </authorList>
    </citation>
    <scope>NUCLEOTIDE SEQUENCE</scope>
    <source>
        <strain evidence="10">M5</strain>
    </source>
</reference>
<keyword evidence="3" id="KW-0808">Transferase</keyword>
<evidence type="ECO:0000313" key="10">
    <source>
        <dbReference type="EMBL" id="CAH0101086.1"/>
    </source>
</evidence>
<dbReference type="InterPro" id="IPR009729">
    <property type="entry name" value="Gal-3-0_sulfotransfrase"/>
</dbReference>
<name>A0A8J2RBP7_9CRUS</name>
<gene>
    <name evidence="10" type="ORF">DGAL_LOCUS3387</name>
</gene>
<dbReference type="OrthoDB" id="514299at2759"/>
<dbReference type="InterPro" id="IPR027417">
    <property type="entry name" value="P-loop_NTPase"/>
</dbReference>
<keyword evidence="7" id="KW-0333">Golgi apparatus</keyword>
<keyword evidence="6" id="KW-1133">Transmembrane helix</keyword>
<dbReference type="Gene3D" id="3.40.50.300">
    <property type="entry name" value="P-loop containing nucleotide triphosphate hydrolases"/>
    <property type="match status" value="1"/>
</dbReference>
<dbReference type="GO" id="GO:0001733">
    <property type="term" value="F:galactosylceramide sulfotransferase activity"/>
    <property type="evidence" value="ECO:0007669"/>
    <property type="project" value="InterPro"/>
</dbReference>
<organism evidence="10 11">
    <name type="scientific">Daphnia galeata</name>
    <dbReference type="NCBI Taxonomy" id="27404"/>
    <lineage>
        <taxon>Eukaryota</taxon>
        <taxon>Metazoa</taxon>
        <taxon>Ecdysozoa</taxon>
        <taxon>Arthropoda</taxon>
        <taxon>Crustacea</taxon>
        <taxon>Branchiopoda</taxon>
        <taxon>Diplostraca</taxon>
        <taxon>Cladocera</taxon>
        <taxon>Anomopoda</taxon>
        <taxon>Daphniidae</taxon>
        <taxon>Daphnia</taxon>
    </lineage>
</organism>
<keyword evidence="8" id="KW-0472">Membrane</keyword>
<evidence type="ECO:0000256" key="7">
    <source>
        <dbReference type="ARBA" id="ARBA00023034"/>
    </source>
</evidence>
<keyword evidence="9" id="KW-0325">Glycoprotein</keyword>
<evidence type="ECO:0000256" key="5">
    <source>
        <dbReference type="ARBA" id="ARBA00022968"/>
    </source>
</evidence>
<comment type="similarity">
    <text evidence="2">Belongs to the galactose-3-O-sulfotransferase family.</text>
</comment>
<keyword evidence="4" id="KW-0812">Transmembrane</keyword>
<evidence type="ECO:0000256" key="6">
    <source>
        <dbReference type="ARBA" id="ARBA00022989"/>
    </source>
</evidence>
<dbReference type="GO" id="GO:0000139">
    <property type="term" value="C:Golgi membrane"/>
    <property type="evidence" value="ECO:0007669"/>
    <property type="project" value="UniProtKB-SubCell"/>
</dbReference>
<evidence type="ECO:0000256" key="4">
    <source>
        <dbReference type="ARBA" id="ARBA00022692"/>
    </source>
</evidence>
<sequence length="417" mass="48504">MMKLTGQFGSIRARFSIRHLFLFSASALLVIVTYRPYSNNNSPVSVVAENTDVIDSDHPTSKECRPANKIAFMKTHKCASSTIENILFRHALRENLNVAMPLKGNYLSRTELFNRSSVLNTPWGGLPVDIFTLHNRWNRDQVMALMGPSTFAFSVVRDPVDQFESLYNYMSLRATYKTDLKGFVRNLRNNQSAIDHKPRGGLGRFGRNQIAFDWGVSPQLFDKDPEIILKRIEQLDDQFELVLIAERMEESLVLLADRLCWPLEYVTHLDLNVRKPERTVQLEEDERNTLGRWLNFDTNIYEYFCRRFDDHVARFNSVAGQPDRMEEQVRLLRQFNLQLQERCVIQRVGNEKLRGKFLETHNDTFGYLIQPNKPDCDPYAMSEPAYLRLFRDKLTQRAKMALKRNPFLVAPPSTRSN</sequence>
<dbReference type="Pfam" id="PF06990">
    <property type="entry name" value="Gal-3-0_sulfotr"/>
    <property type="match status" value="1"/>
</dbReference>
<evidence type="ECO:0000256" key="9">
    <source>
        <dbReference type="ARBA" id="ARBA00023180"/>
    </source>
</evidence>
<comment type="caution">
    <text evidence="10">The sequence shown here is derived from an EMBL/GenBank/DDBJ whole genome shotgun (WGS) entry which is preliminary data.</text>
</comment>
<accession>A0A8J2RBP7</accession>
<dbReference type="Proteomes" id="UP000789390">
    <property type="component" value="Unassembled WGS sequence"/>
</dbReference>
<protein>
    <recommendedName>
        <fullName evidence="12">Galactose-3-o-sulfotransferase</fullName>
    </recommendedName>
</protein>
<evidence type="ECO:0000256" key="3">
    <source>
        <dbReference type="ARBA" id="ARBA00022679"/>
    </source>
</evidence>
<comment type="subcellular location">
    <subcellularLocation>
        <location evidence="1">Golgi apparatus membrane</location>
        <topology evidence="1">Single-pass type II membrane protein</topology>
    </subcellularLocation>
</comment>
<evidence type="ECO:0000256" key="2">
    <source>
        <dbReference type="ARBA" id="ARBA00008124"/>
    </source>
</evidence>
<keyword evidence="5" id="KW-0735">Signal-anchor</keyword>
<evidence type="ECO:0000313" key="11">
    <source>
        <dbReference type="Proteomes" id="UP000789390"/>
    </source>
</evidence>
<evidence type="ECO:0000256" key="8">
    <source>
        <dbReference type="ARBA" id="ARBA00023136"/>
    </source>
</evidence>
<dbReference type="AlphaFoldDB" id="A0A8J2RBP7"/>
<evidence type="ECO:0000256" key="1">
    <source>
        <dbReference type="ARBA" id="ARBA00004323"/>
    </source>
</evidence>